<evidence type="ECO:0000256" key="6">
    <source>
        <dbReference type="ARBA" id="ARBA00049534"/>
    </source>
</evidence>
<feature type="active site" description="Charge relay system" evidence="7 8">
    <location>
        <position position="180"/>
    </location>
</feature>
<evidence type="ECO:0000256" key="9">
    <source>
        <dbReference type="PIRSR" id="PIRSR005639-2"/>
    </source>
</evidence>
<keyword evidence="3 7" id="KW-0663">Pyridoxal phosphate</keyword>
<name>D5TZJ7_THEAM</name>
<keyword evidence="4 7" id="KW-0315">Glutamine amidotransferase</keyword>
<evidence type="ECO:0000256" key="7">
    <source>
        <dbReference type="HAMAP-Rule" id="MF_01615"/>
    </source>
</evidence>
<dbReference type="Proteomes" id="UP000002376">
    <property type="component" value="Chromosome"/>
</dbReference>
<dbReference type="MEROPS" id="C26.A32"/>
<dbReference type="UniPathway" id="UPA00245"/>
<comment type="catalytic activity">
    <reaction evidence="7">
        <text>aldehydo-D-ribose 5-phosphate + D-glyceraldehyde 3-phosphate + L-glutamine = pyridoxal 5'-phosphate + L-glutamate + phosphate + 3 H2O + H(+)</text>
        <dbReference type="Rhea" id="RHEA:31507"/>
        <dbReference type="ChEBI" id="CHEBI:15377"/>
        <dbReference type="ChEBI" id="CHEBI:15378"/>
        <dbReference type="ChEBI" id="CHEBI:29985"/>
        <dbReference type="ChEBI" id="CHEBI:43474"/>
        <dbReference type="ChEBI" id="CHEBI:58273"/>
        <dbReference type="ChEBI" id="CHEBI:58359"/>
        <dbReference type="ChEBI" id="CHEBI:59776"/>
        <dbReference type="ChEBI" id="CHEBI:597326"/>
        <dbReference type="EC" id="4.3.3.6"/>
    </reaction>
</comment>
<feature type="binding site" evidence="7 9">
    <location>
        <begin position="137"/>
        <end position="138"/>
    </location>
    <ligand>
        <name>L-glutamine</name>
        <dbReference type="ChEBI" id="CHEBI:58359"/>
    </ligand>
</feature>
<dbReference type="FunFam" id="3.40.50.880:FF:000010">
    <property type="entry name" value="uncharacterized protein LOC100176842 isoform X2"/>
    <property type="match status" value="1"/>
</dbReference>
<evidence type="ECO:0000256" key="5">
    <source>
        <dbReference type="ARBA" id="ARBA00023239"/>
    </source>
</evidence>
<comment type="catalytic activity">
    <reaction evidence="6 7">
        <text>L-glutamine + H2O = L-glutamate + NH4(+)</text>
        <dbReference type="Rhea" id="RHEA:15889"/>
        <dbReference type="ChEBI" id="CHEBI:15377"/>
        <dbReference type="ChEBI" id="CHEBI:28938"/>
        <dbReference type="ChEBI" id="CHEBI:29985"/>
        <dbReference type="ChEBI" id="CHEBI:58359"/>
        <dbReference type="EC" id="3.5.1.2"/>
    </reaction>
</comment>
<dbReference type="GO" id="GO:0008614">
    <property type="term" value="P:pyridoxine metabolic process"/>
    <property type="evidence" value="ECO:0007669"/>
    <property type="project" value="TreeGrafter"/>
</dbReference>
<evidence type="ECO:0000256" key="8">
    <source>
        <dbReference type="PIRSR" id="PIRSR005639-1"/>
    </source>
</evidence>
<dbReference type="STRING" id="633148.Tagg_0015"/>
<dbReference type="Pfam" id="PF01174">
    <property type="entry name" value="SNO"/>
    <property type="match status" value="1"/>
</dbReference>
<dbReference type="GO" id="GO:0006543">
    <property type="term" value="P:L-glutamine catabolic process"/>
    <property type="evidence" value="ECO:0007669"/>
    <property type="project" value="UniProtKB-UniRule"/>
</dbReference>
<dbReference type="KEGG" id="tag:Tagg_0015"/>
<dbReference type="EC" id="4.3.3.6" evidence="7"/>
<dbReference type="InterPro" id="IPR029062">
    <property type="entry name" value="Class_I_gatase-like"/>
</dbReference>
<dbReference type="CDD" id="cd01749">
    <property type="entry name" value="GATase1_PB"/>
    <property type="match status" value="1"/>
</dbReference>
<dbReference type="NCBIfam" id="TIGR03800">
    <property type="entry name" value="PLP_synth_Pdx2"/>
    <property type="match status" value="1"/>
</dbReference>
<dbReference type="HOGENOM" id="CLU_069674_2_0_2"/>
<feature type="active site" description="Nucleophile" evidence="7 8">
    <location>
        <position position="78"/>
    </location>
</feature>
<dbReference type="PIRSF" id="PIRSF005639">
    <property type="entry name" value="Glut_amidoT_SNO"/>
    <property type="match status" value="1"/>
</dbReference>
<dbReference type="HAMAP" id="MF_01615">
    <property type="entry name" value="PdxT"/>
    <property type="match status" value="1"/>
</dbReference>
<dbReference type="AlphaFoldDB" id="D5TZJ7"/>
<dbReference type="GO" id="GO:0004359">
    <property type="term" value="F:glutaminase activity"/>
    <property type="evidence" value="ECO:0007669"/>
    <property type="project" value="UniProtKB-UniRule"/>
</dbReference>
<accession>D5TZJ7</accession>
<keyword evidence="11" id="KW-1185">Reference proteome</keyword>
<dbReference type="Gene3D" id="3.40.50.880">
    <property type="match status" value="1"/>
</dbReference>
<dbReference type="GO" id="GO:0005829">
    <property type="term" value="C:cytosol"/>
    <property type="evidence" value="ECO:0007669"/>
    <property type="project" value="TreeGrafter"/>
</dbReference>
<feature type="binding site" evidence="7 9">
    <location>
        <position position="110"/>
    </location>
    <ligand>
        <name>L-glutamine</name>
        <dbReference type="ChEBI" id="CHEBI:58359"/>
    </ligand>
</feature>
<feature type="active site" description="Charge relay system" evidence="7 8">
    <location>
        <position position="178"/>
    </location>
</feature>
<dbReference type="EC" id="3.5.1.2" evidence="7"/>
<comment type="subunit">
    <text evidence="7">In the presence of PdxS, forms a dodecamer of heterodimers. Only shows activity in the heterodimer.</text>
</comment>
<dbReference type="PANTHER" id="PTHR31559:SF0">
    <property type="entry name" value="PYRIDOXAL 5'-PHOSPHATE SYNTHASE SUBUNIT SNO1-RELATED"/>
    <property type="match status" value="1"/>
</dbReference>
<dbReference type="PROSITE" id="PS51273">
    <property type="entry name" value="GATASE_TYPE_1"/>
    <property type="match status" value="1"/>
</dbReference>
<protein>
    <recommendedName>
        <fullName evidence="7">Pyridoxal 5'-phosphate synthase subunit PdxT</fullName>
        <ecNumber evidence="7">4.3.3.6</ecNumber>
    </recommendedName>
    <alternativeName>
        <fullName evidence="7">Pdx2</fullName>
    </alternativeName>
    <alternativeName>
        <fullName evidence="7">Pyridoxal 5'-phosphate synthase glutaminase subunit</fullName>
        <ecNumber evidence="7">3.5.1.2</ecNumber>
    </alternativeName>
</protein>
<keyword evidence="5 7" id="KW-0456">Lyase</keyword>
<reference key="3">
    <citation type="submission" date="2010-02" db="EMBL/GenBank/DDBJ databases">
        <title>Complete genome sequence of Thermosphaera aggregans type strain (M11TL).</title>
        <authorList>
            <consortium name="US DOE Joint Genome Institute (JGI-PGF)"/>
            <person name="Spring S."/>
            <person name="Lapidus A."/>
            <person name="Munk C."/>
            <person name="Schroeder M."/>
            <person name="Glavina Del Rio T."/>
            <person name="Tice H."/>
            <person name="Copeland A."/>
            <person name="Cheng J.-F."/>
            <person name="Lucas S."/>
            <person name="Chen F."/>
            <person name="Nolan M."/>
            <person name="Bruce D."/>
            <person name="Goodwin L."/>
            <person name="Pitluck S."/>
            <person name="Ivanova N."/>
            <person name="Mavromatis K."/>
            <person name="Ovchinnikova G."/>
            <person name="Pati A."/>
            <person name="Chen A."/>
            <person name="Palaniappan K."/>
            <person name="Land M."/>
            <person name="Hauser L."/>
            <person name="Chang Y.-J."/>
            <person name="Jeffries C.C."/>
            <person name="Brettin T."/>
            <person name="Detter J.C."/>
            <person name="Tapia R."/>
            <person name="Han C."/>
            <person name="Chain P."/>
            <person name="Heimerl T."/>
            <person name="Weik F."/>
            <person name="Goker M."/>
            <person name="Rachel R."/>
            <person name="Bristow J."/>
            <person name="Eisen J.A."/>
            <person name="Markowitz V."/>
            <person name="Hugenholtz P."/>
            <person name="Kyrpides N.C."/>
            <person name="Klenk H.-P."/>
        </authorList>
    </citation>
    <scope>NUCLEOTIDE SEQUENCE</scope>
    <source>
        <strain>DSM 11486</strain>
    </source>
</reference>
<sequence length="197" mass="21197">MKIGVLALQGDYLEHAQLLKELGVEAVYVKRSEQLREIKALIIPGGESTTIGNLISQMGLSQAIVKYAEEGNPVLGTCAGAIILAKKVIDRVVGETGQFTLGLMNIAVTRNAFGRQNESFEATVYVEDIGEVRAAFIRAPVISDAWSPAKITGYIDHPAIGRVGVAAKQGSLIAISFHPEITGDKQIYEYLISLAKK</sequence>
<dbReference type="SUPFAM" id="SSF52317">
    <property type="entry name" value="Class I glutamine amidotransferase-like"/>
    <property type="match status" value="1"/>
</dbReference>
<dbReference type="GeneID" id="9165021"/>
<proteinExistence type="inferred from homology"/>
<comment type="similarity">
    <text evidence="1 7">Belongs to the glutaminase PdxT/SNO family.</text>
</comment>
<gene>
    <name evidence="7" type="primary">pdxT</name>
    <name evidence="10" type="ordered locus">Tagg_0015</name>
</gene>
<evidence type="ECO:0000256" key="4">
    <source>
        <dbReference type="ARBA" id="ARBA00022962"/>
    </source>
</evidence>
<dbReference type="GO" id="GO:0042823">
    <property type="term" value="P:pyridoxal phosphate biosynthetic process"/>
    <property type="evidence" value="ECO:0007669"/>
    <property type="project" value="UniProtKB-UniRule"/>
</dbReference>
<comment type="pathway">
    <text evidence="7">Cofactor biosynthesis; pyridoxal 5'-phosphate biosynthesis.</text>
</comment>
<dbReference type="InterPro" id="IPR002161">
    <property type="entry name" value="PdxT/SNO"/>
</dbReference>
<evidence type="ECO:0000256" key="3">
    <source>
        <dbReference type="ARBA" id="ARBA00022898"/>
    </source>
</evidence>
<organism evidence="10 11">
    <name type="scientific">Thermosphaera aggregans (strain DSM 11486 / M11TL)</name>
    <dbReference type="NCBI Taxonomy" id="633148"/>
    <lineage>
        <taxon>Archaea</taxon>
        <taxon>Thermoproteota</taxon>
        <taxon>Thermoprotei</taxon>
        <taxon>Desulfurococcales</taxon>
        <taxon>Desulfurococcaceae</taxon>
        <taxon>Thermosphaera</taxon>
    </lineage>
</organism>
<evidence type="ECO:0000313" key="10">
    <source>
        <dbReference type="EMBL" id="ADG90297.1"/>
    </source>
</evidence>
<dbReference type="PROSITE" id="PS51130">
    <property type="entry name" value="PDXT_SNO_2"/>
    <property type="match status" value="1"/>
</dbReference>
<dbReference type="eggNOG" id="arCOG00034">
    <property type="taxonomic scope" value="Archaea"/>
</dbReference>
<dbReference type="InterPro" id="IPR021196">
    <property type="entry name" value="PdxT/SNO_CS"/>
</dbReference>
<keyword evidence="2 7" id="KW-0378">Hydrolase</keyword>
<dbReference type="GO" id="GO:0036381">
    <property type="term" value="F:pyridoxal 5'-phosphate synthase (glutamine hydrolysing) activity"/>
    <property type="evidence" value="ECO:0007669"/>
    <property type="project" value="UniProtKB-UniRule"/>
</dbReference>
<feature type="binding site" evidence="7 9">
    <location>
        <begin position="46"/>
        <end position="48"/>
    </location>
    <ligand>
        <name>L-glutamine</name>
        <dbReference type="ChEBI" id="CHEBI:58359"/>
    </ligand>
</feature>
<dbReference type="EMBL" id="CP001939">
    <property type="protein sequence ID" value="ADG90297.1"/>
    <property type="molecule type" value="Genomic_DNA"/>
</dbReference>
<evidence type="ECO:0000256" key="1">
    <source>
        <dbReference type="ARBA" id="ARBA00008345"/>
    </source>
</evidence>
<dbReference type="PANTHER" id="PTHR31559">
    <property type="entry name" value="PYRIDOXAL 5'-PHOSPHATE SYNTHASE SUBUNIT SNO"/>
    <property type="match status" value="1"/>
</dbReference>
<dbReference type="GO" id="GO:1903600">
    <property type="term" value="C:glutaminase complex"/>
    <property type="evidence" value="ECO:0007669"/>
    <property type="project" value="TreeGrafter"/>
</dbReference>
<dbReference type="PROSITE" id="PS01236">
    <property type="entry name" value="PDXT_SNO_1"/>
    <property type="match status" value="1"/>
</dbReference>
<dbReference type="OrthoDB" id="26717at2157"/>
<reference evidence="10 11" key="1">
    <citation type="journal article" date="2010" name="Stand. Genomic Sci.">
        <title>Complete genome sequence of Thermosphaera aggregans type strain (M11TL).</title>
        <authorList>
            <person name="Spring S."/>
            <person name="Rachel R."/>
            <person name="Lapidus A."/>
            <person name="Davenport K."/>
            <person name="Tice H."/>
            <person name="Copeland A."/>
            <person name="Cheng J.F."/>
            <person name="Lucas S."/>
            <person name="Chen F."/>
            <person name="Nolan M."/>
            <person name="Bruce D."/>
            <person name="Goodwin L."/>
            <person name="Pitluck S."/>
            <person name="Ivanova N."/>
            <person name="Mavromatis K."/>
            <person name="Ovchinnikova G."/>
            <person name="Pati A."/>
            <person name="Chen A."/>
            <person name="Palaniappan K."/>
            <person name="Land M."/>
            <person name="Hauser L."/>
            <person name="Chang Y.J."/>
            <person name="Jeffries C.C."/>
            <person name="Brettin T."/>
            <person name="Detter J.C."/>
            <person name="Tapia R."/>
            <person name="Han C."/>
            <person name="Heimerl T."/>
            <person name="Weikl F."/>
            <person name="Brambilla E."/>
            <person name="Goker M."/>
            <person name="Bristow J."/>
            <person name="Eisen J.A."/>
            <person name="Markowitz V."/>
            <person name="Hugenholtz P."/>
            <person name="Kyrpides N.C."/>
            <person name="Klenk H.P."/>
        </authorList>
    </citation>
    <scope>NUCLEOTIDE SEQUENCE [LARGE SCALE GENOMIC DNA]</scope>
    <source>
        <strain evidence="11">DSM 11486 / M11TL</strain>
    </source>
</reference>
<evidence type="ECO:0000256" key="2">
    <source>
        <dbReference type="ARBA" id="ARBA00022801"/>
    </source>
</evidence>
<reference evidence="11" key="2">
    <citation type="journal article" date="2010" name="Stand. Genomic Sci.">
        <title>Complete genome sequence of Thermosphaera aggregans type strain (M11TLT).</title>
        <authorList>
            <person name="Spring S."/>
            <person name="Rachel R."/>
            <person name="Lapidus A."/>
            <person name="Davenport K."/>
            <person name="Tice H."/>
            <person name="Copeland A."/>
            <person name="Cheng J.-F."/>
            <person name="Lucas S."/>
            <person name="Chen F."/>
            <person name="Nolan M."/>
            <person name="Bruce D."/>
            <person name="Goodwin L."/>
            <person name="Pitluck S."/>
            <person name="Ivanova N."/>
            <person name="Mavromatis K."/>
            <person name="Ovchinnikova G."/>
            <person name="Pati A."/>
            <person name="Chen A."/>
            <person name="Palaniappan K."/>
            <person name="Land M."/>
            <person name="Hauser L."/>
            <person name="Chang Y.-J."/>
            <person name="Jeffries C.C."/>
            <person name="Brettin T."/>
            <person name="Detter J.C."/>
            <person name="Tapia R."/>
            <person name="Han C."/>
            <person name="Heimerl T."/>
            <person name="Weikl F."/>
            <person name="Brambilla E."/>
            <person name="Goker M."/>
            <person name="Bristow J."/>
            <person name="Eisen J.A."/>
            <person name="Markowitz V."/>
            <person name="Hugenholtz P."/>
            <person name="Kyrpides N.C."/>
            <person name="Klenk H.-P."/>
        </authorList>
    </citation>
    <scope>NUCLEOTIDE SEQUENCE [LARGE SCALE GENOMIC DNA]</scope>
    <source>
        <strain evidence="11">DSM 11486 / M11TL</strain>
    </source>
</reference>
<comment type="function">
    <text evidence="7">Catalyzes the hydrolysis of glutamine to glutamate and ammonia as part of the biosynthesis of pyridoxal 5'-phosphate. The resulting ammonia molecule is channeled to the active site of PdxS.</text>
</comment>
<dbReference type="RefSeq" id="WP_013128890.1">
    <property type="nucleotide sequence ID" value="NC_014160.1"/>
</dbReference>
<evidence type="ECO:0000313" key="11">
    <source>
        <dbReference type="Proteomes" id="UP000002376"/>
    </source>
</evidence>